<evidence type="ECO:0000259" key="6">
    <source>
        <dbReference type="PROSITE" id="PS50850"/>
    </source>
</evidence>
<evidence type="ECO:0000256" key="1">
    <source>
        <dbReference type="ARBA" id="ARBA00004141"/>
    </source>
</evidence>
<feature type="transmembrane region" description="Helical" evidence="5">
    <location>
        <begin position="343"/>
        <end position="366"/>
    </location>
</feature>
<comment type="subcellular location">
    <subcellularLocation>
        <location evidence="1">Membrane</location>
        <topology evidence="1">Multi-pass membrane protein</topology>
    </subcellularLocation>
</comment>
<evidence type="ECO:0000256" key="5">
    <source>
        <dbReference type="SAM" id="Phobius"/>
    </source>
</evidence>
<dbReference type="InterPro" id="IPR036259">
    <property type="entry name" value="MFS_trans_sf"/>
</dbReference>
<keyword evidence="2 5" id="KW-0812">Transmembrane</keyword>
<dbReference type="Proteomes" id="UP000266327">
    <property type="component" value="Unassembled WGS sequence"/>
</dbReference>
<sequence length="419" mass="45358">MNSIDKWDTRYEWKAIILLALGFGLVGIDRFMILPLFPVMAKELHLDYQDLGYITGVLAVAWGVSALFMGNLSDRFGHRKVIIPAIIIFSLLAGFSGFAASAGALMMIRAFMGFAEGAYTPASIVATMDASEPRRQGRNVGIQQAAMPLFGLGFAPILVTQLLKVVEWHWIFAMVSVPGLIIAYLLYKSLRNTNVSVAALHTATHDTTQHRWTAVFRYRNIPLNMVGMLCWLTTLVILSALFPSYLIDYLHLNLEQMGFILSAIGFGGTLGTLVMPALSDRIGRKPVMLISVIGAAAGLLMLMRSGDDPYRLFACLLLTLFCIFSMICLTVGPLSAESVPAKLMSTASGIVIGTGEIFGGGAAPAIAGYVAKHFGIQYILHLALGSMLIGFLVVLALKETAPVHAKKRASEKIARSNAI</sequence>
<dbReference type="PROSITE" id="PS50850">
    <property type="entry name" value="MFS"/>
    <property type="match status" value="1"/>
</dbReference>
<feature type="transmembrane region" description="Helical" evidence="5">
    <location>
        <begin position="226"/>
        <end position="247"/>
    </location>
</feature>
<dbReference type="EMBL" id="QYUQ01000002">
    <property type="protein sequence ID" value="RJG04235.1"/>
    <property type="molecule type" value="Genomic_DNA"/>
</dbReference>
<comment type="caution">
    <text evidence="7">The sequence shown here is derived from an EMBL/GenBank/DDBJ whole genome shotgun (WGS) entry which is preliminary data.</text>
</comment>
<keyword evidence="8" id="KW-1185">Reference proteome</keyword>
<feature type="domain" description="Major facilitator superfamily (MFS) profile" evidence="6">
    <location>
        <begin position="15"/>
        <end position="402"/>
    </location>
</feature>
<dbReference type="Pfam" id="PF07690">
    <property type="entry name" value="MFS_1"/>
    <property type="match status" value="1"/>
</dbReference>
<evidence type="ECO:0000256" key="3">
    <source>
        <dbReference type="ARBA" id="ARBA00022989"/>
    </source>
</evidence>
<feature type="transmembrane region" description="Helical" evidence="5">
    <location>
        <begin position="51"/>
        <end position="69"/>
    </location>
</feature>
<dbReference type="InterPro" id="IPR011701">
    <property type="entry name" value="MFS"/>
</dbReference>
<dbReference type="PANTHER" id="PTHR23508">
    <property type="entry name" value="CARBOXYLIC ACID TRANSPORTER PROTEIN HOMOLOG"/>
    <property type="match status" value="1"/>
</dbReference>
<keyword evidence="4 5" id="KW-0472">Membrane</keyword>
<feature type="transmembrane region" description="Helical" evidence="5">
    <location>
        <begin position="259"/>
        <end position="279"/>
    </location>
</feature>
<dbReference type="OrthoDB" id="8596007at2"/>
<name>A0A3A3G984_9BURK</name>
<dbReference type="Gene3D" id="1.20.1250.20">
    <property type="entry name" value="MFS general substrate transporter like domains"/>
    <property type="match status" value="2"/>
</dbReference>
<evidence type="ECO:0000256" key="4">
    <source>
        <dbReference type="ARBA" id="ARBA00023136"/>
    </source>
</evidence>
<evidence type="ECO:0000313" key="7">
    <source>
        <dbReference type="EMBL" id="RJG04235.1"/>
    </source>
</evidence>
<evidence type="ECO:0000256" key="2">
    <source>
        <dbReference type="ARBA" id="ARBA00022692"/>
    </source>
</evidence>
<protein>
    <submittedName>
        <fullName evidence="7">MFS transporter</fullName>
    </submittedName>
</protein>
<dbReference type="SUPFAM" id="SSF103473">
    <property type="entry name" value="MFS general substrate transporter"/>
    <property type="match status" value="1"/>
</dbReference>
<accession>A0A3A3G984</accession>
<feature type="transmembrane region" description="Helical" evidence="5">
    <location>
        <begin position="169"/>
        <end position="187"/>
    </location>
</feature>
<gene>
    <name evidence="7" type="ORF">D3878_05075</name>
</gene>
<reference evidence="8" key="1">
    <citation type="submission" date="2018-09" db="EMBL/GenBank/DDBJ databases">
        <authorList>
            <person name="Zhu H."/>
        </authorList>
    </citation>
    <scope>NUCLEOTIDE SEQUENCE [LARGE SCALE GENOMIC DNA]</scope>
    <source>
        <strain evidence="8">K1S02-23</strain>
    </source>
</reference>
<dbReference type="RefSeq" id="WP_119787713.1">
    <property type="nucleotide sequence ID" value="NZ_QYUQ01000002.1"/>
</dbReference>
<organism evidence="7 8">
    <name type="scientific">Noviherbaspirillum sedimenti</name>
    <dbReference type="NCBI Taxonomy" id="2320865"/>
    <lineage>
        <taxon>Bacteria</taxon>
        <taxon>Pseudomonadati</taxon>
        <taxon>Pseudomonadota</taxon>
        <taxon>Betaproteobacteria</taxon>
        <taxon>Burkholderiales</taxon>
        <taxon>Oxalobacteraceae</taxon>
        <taxon>Noviherbaspirillum</taxon>
    </lineage>
</organism>
<feature type="transmembrane region" description="Helical" evidence="5">
    <location>
        <begin position="15"/>
        <end position="39"/>
    </location>
</feature>
<evidence type="ECO:0000313" key="8">
    <source>
        <dbReference type="Proteomes" id="UP000266327"/>
    </source>
</evidence>
<feature type="transmembrane region" description="Helical" evidence="5">
    <location>
        <begin position="310"/>
        <end position="331"/>
    </location>
</feature>
<keyword evidence="3 5" id="KW-1133">Transmembrane helix</keyword>
<dbReference type="PANTHER" id="PTHR23508:SF10">
    <property type="entry name" value="CARBOXYLIC ACID TRANSPORTER PROTEIN HOMOLOG"/>
    <property type="match status" value="1"/>
</dbReference>
<proteinExistence type="predicted"/>
<dbReference type="GO" id="GO:0046943">
    <property type="term" value="F:carboxylic acid transmembrane transporter activity"/>
    <property type="evidence" value="ECO:0007669"/>
    <property type="project" value="TreeGrafter"/>
</dbReference>
<dbReference type="AlphaFoldDB" id="A0A3A3G984"/>
<dbReference type="GO" id="GO:0005886">
    <property type="term" value="C:plasma membrane"/>
    <property type="evidence" value="ECO:0007669"/>
    <property type="project" value="TreeGrafter"/>
</dbReference>
<feature type="transmembrane region" description="Helical" evidence="5">
    <location>
        <begin position="286"/>
        <end position="304"/>
    </location>
</feature>
<feature type="transmembrane region" description="Helical" evidence="5">
    <location>
        <begin position="81"/>
        <end position="105"/>
    </location>
</feature>
<dbReference type="InterPro" id="IPR020846">
    <property type="entry name" value="MFS_dom"/>
</dbReference>
<feature type="transmembrane region" description="Helical" evidence="5">
    <location>
        <begin position="378"/>
        <end position="397"/>
    </location>
</feature>